<dbReference type="InterPro" id="IPR036365">
    <property type="entry name" value="PGBD-like_sf"/>
</dbReference>
<dbReference type="SUPFAM" id="SSF47090">
    <property type="entry name" value="PGBD-like"/>
    <property type="match status" value="2"/>
</dbReference>
<dbReference type="GO" id="GO:0003993">
    <property type="term" value="F:acid phosphatase activity"/>
    <property type="evidence" value="ECO:0007669"/>
    <property type="project" value="InterPro"/>
</dbReference>
<accession>A0A0G0Y400</accession>
<feature type="region of interest" description="Disordered" evidence="1">
    <location>
        <begin position="125"/>
        <end position="144"/>
    </location>
</feature>
<dbReference type="InterPro" id="IPR013783">
    <property type="entry name" value="Ig-like_fold"/>
</dbReference>
<dbReference type="GO" id="GO:0046872">
    <property type="term" value="F:metal ion binding"/>
    <property type="evidence" value="ECO:0007669"/>
    <property type="project" value="InterPro"/>
</dbReference>
<dbReference type="InterPro" id="IPR036366">
    <property type="entry name" value="PGBDSf"/>
</dbReference>
<keyword evidence="2" id="KW-0732">Signal</keyword>
<dbReference type="SUPFAM" id="SSF49265">
    <property type="entry name" value="Fibronectin type III"/>
    <property type="match status" value="4"/>
</dbReference>
<dbReference type="EMBL" id="LCCN01000018">
    <property type="protein sequence ID" value="KKS31397.1"/>
    <property type="molecule type" value="Genomic_DNA"/>
</dbReference>
<dbReference type="Pfam" id="PF01471">
    <property type="entry name" value="PG_binding_1"/>
    <property type="match status" value="2"/>
</dbReference>
<protein>
    <submittedName>
        <fullName evidence="4">Fibronectin type III domain protein</fullName>
    </submittedName>
</protein>
<name>A0A0G0Y400_9BACT</name>
<dbReference type="STRING" id="1618356.UU93_C0018G0006"/>
<feature type="region of interest" description="Disordered" evidence="1">
    <location>
        <begin position="247"/>
        <end position="274"/>
    </location>
</feature>
<feature type="domain" description="Fibronectin type-III" evidence="3">
    <location>
        <begin position="306"/>
        <end position="392"/>
    </location>
</feature>
<dbReference type="InterPro" id="IPR008963">
    <property type="entry name" value="Purple_acid_Pase-like_N"/>
</dbReference>
<dbReference type="GO" id="GO:0030246">
    <property type="term" value="F:carbohydrate binding"/>
    <property type="evidence" value="ECO:0007669"/>
    <property type="project" value="InterPro"/>
</dbReference>
<evidence type="ECO:0000256" key="1">
    <source>
        <dbReference type="SAM" id="MobiDB-lite"/>
    </source>
</evidence>
<feature type="signal peptide" evidence="2">
    <location>
        <begin position="1"/>
        <end position="19"/>
    </location>
</feature>
<feature type="chain" id="PRO_5002535470" evidence="2">
    <location>
        <begin position="20"/>
        <end position="1359"/>
    </location>
</feature>
<evidence type="ECO:0000313" key="4">
    <source>
        <dbReference type="EMBL" id="KKS31397.1"/>
    </source>
</evidence>
<dbReference type="PROSITE" id="PS50853">
    <property type="entry name" value="FN3"/>
    <property type="match status" value="3"/>
</dbReference>
<dbReference type="Proteomes" id="UP000034160">
    <property type="component" value="Unassembled WGS sequence"/>
</dbReference>
<dbReference type="CDD" id="cd00063">
    <property type="entry name" value="FN3"/>
    <property type="match status" value="3"/>
</dbReference>
<sequence>MKKIFVISIIGFASLIVIAAFRSQATFASAEISNVSVINIMSSGAQATWTTDIPSNSNVYYGTSSGSYSNSSGMRCDSGGMVTSHCVNLMYLSPGTTYYYKVSSTDEFSTNSVSDGHQFTSSFESTSYTSSSSSSVTTTTTTYSSSSSYYSTAQIPEAPSNIHASITYPNSVNISWADNSSNETRFDIYRRTTNGTWGFLTSRDSGYLAYYDMGLSAGTYEYSISACNSYGCSTAVFSAAVIVSGTTATSGSSSSGSVTTTTTTTTTSNSSSSSYVTTTNYVTTTTLGSSSSNSITTTNATQIPAAPSNVYAVLIYSNSVNISWADNSSNETYFEIYRRLSTGTWNRLASIGYLPYYDTSPSTGTYEYFVKACNSYGCSAPSYSGAVTISGATTASGSSSSGYVTTTTTAASSQIPEAPSKISVSLAYPNSVNISWADNSLNETRFDLYRRTTNGTWTLAASKSSGYASHYETGLSTGTYEYFVTACNSYGCSMAIYSTGVLISGTAAAASSSSSFSYVTATTTAPVSLAIISGTVSDSFGRSVLGSFIYFTQKTSLDSTAASQSYNATTDSFGAFRVYLPAGKYTIETFPPSGQNYLKPSLFEVALSSGETRNIYINYPAGGKTLRGAAMFLNGKAITDAEIGAYRRENGQWVRAFTDTSGKFEINLSGGTWEISIYPRNGQIEKWEAQLPRPTIIFTNDSQAETKTVNLYASNLESQINVRVNDSTGNPVSGAGVVIDTISAMNAISYSTDAERQMKFVKTGTDGVSKLYTPAGTYYIRVYVPEGSKAIAPSEEKITLNTNDVRNVTISLRTESVSGDINIQGETKLDDGTLTNAFVWAWSENGGHEETNSSTYGNFSLALAKGQKWHIGAGKDSALGYYKSSELIIDTGGLIAPISLTLSKYGEETVSAPVVVGGKATEQIIAEGKDGVRFSLPASSVADIGPISVEVKSTVEAPSQAASAVVSKVYDITITSSSGTNLSNLSSEAEVTIPYDETELKNKGVSVENVIPSYFDESTGTWVAVSNYTIDKVKKVVILRVNHLTRFALIAAADTIPPEAPLSVFASAIKSSQGKNSGSVKISWKNPMKDIDHSKVYRSDESGKIGKVIATVVISESFIDESEFISGKLYYYTVRSVDTAGNESNNVNQVSASVAGGSSGLALSDSRTLLLPPGQSLSEAISRNLNIGSSGDDVKTLQRILASENVYPQAIISGYFGQFTRSAVIKFQEKYFGEILAPGGFDRGTGYVGTASRRKLNEILSKQKSASSASEALTSGLIVNSLAVGSAGEEVKILQNILIKEGVYENGKVTGIFDSSTKKAVKLFQEKYASEILTPIGLSEGTGFFGAATRKKVNELISQ</sequence>
<dbReference type="InterPro" id="IPR013784">
    <property type="entry name" value="Carb-bd-like_fold"/>
</dbReference>
<comment type="caution">
    <text evidence="4">The sequence shown here is derived from an EMBL/GenBank/DDBJ whole genome shotgun (WGS) entry which is preliminary data.</text>
</comment>
<dbReference type="SUPFAM" id="SSF49452">
    <property type="entry name" value="Starch-binding domain-like"/>
    <property type="match status" value="1"/>
</dbReference>
<dbReference type="SUPFAM" id="SSF49363">
    <property type="entry name" value="Purple acid phosphatase, N-terminal domain"/>
    <property type="match status" value="1"/>
</dbReference>
<evidence type="ECO:0000259" key="3">
    <source>
        <dbReference type="PROSITE" id="PS50853"/>
    </source>
</evidence>
<evidence type="ECO:0000313" key="5">
    <source>
        <dbReference type="Proteomes" id="UP000034160"/>
    </source>
</evidence>
<dbReference type="InterPro" id="IPR003961">
    <property type="entry name" value="FN3_dom"/>
</dbReference>
<dbReference type="PATRIC" id="fig|1618356.3.peg.672"/>
<dbReference type="Gene3D" id="1.10.101.10">
    <property type="entry name" value="PGBD-like superfamily/PGBD"/>
    <property type="match status" value="2"/>
</dbReference>
<feature type="domain" description="Fibronectin type-III" evidence="3">
    <location>
        <begin position="418"/>
        <end position="509"/>
    </location>
</feature>
<evidence type="ECO:0000256" key="2">
    <source>
        <dbReference type="SAM" id="SignalP"/>
    </source>
</evidence>
<reference evidence="4 5" key="1">
    <citation type="journal article" date="2015" name="Nature">
        <title>rRNA introns, odd ribosomes, and small enigmatic genomes across a large radiation of phyla.</title>
        <authorList>
            <person name="Brown C.T."/>
            <person name="Hug L.A."/>
            <person name="Thomas B.C."/>
            <person name="Sharon I."/>
            <person name="Castelle C.J."/>
            <person name="Singh A."/>
            <person name="Wilkins M.J."/>
            <person name="Williams K.H."/>
            <person name="Banfield J.F."/>
        </authorList>
    </citation>
    <scope>NUCLEOTIDE SEQUENCE [LARGE SCALE GENOMIC DNA]</scope>
</reference>
<dbReference type="SMART" id="SM00060">
    <property type="entry name" value="FN3"/>
    <property type="match status" value="5"/>
</dbReference>
<dbReference type="InterPro" id="IPR036116">
    <property type="entry name" value="FN3_sf"/>
</dbReference>
<organism evidence="4 5">
    <name type="scientific">Candidatus Amesbacteria bacterium GW2011_GWA2_42_12</name>
    <dbReference type="NCBI Taxonomy" id="1618356"/>
    <lineage>
        <taxon>Bacteria</taxon>
        <taxon>Candidatus Amesiibacteriota</taxon>
    </lineage>
</organism>
<gene>
    <name evidence="4" type="ORF">UU93_C0018G0006</name>
</gene>
<dbReference type="Gene3D" id="2.60.40.10">
    <property type="entry name" value="Immunoglobulins"/>
    <property type="match status" value="4"/>
</dbReference>
<feature type="domain" description="Fibronectin type-III" evidence="3">
    <location>
        <begin position="158"/>
        <end position="249"/>
    </location>
</feature>
<proteinExistence type="predicted"/>
<dbReference type="InterPro" id="IPR002477">
    <property type="entry name" value="Peptidoglycan-bd-like"/>
</dbReference>